<sequence length="120" mass="13793">SLDVALRSQLRYLSRERSRVQGTLVTLEENPLVDPSSKDPLTTAQAHKMDLENAILMQELMAVREECAELKSKSQLQERELLSLQLSLASKEVQERILRACLKEKVRSRYKICGSIRCRH</sequence>
<dbReference type="InterPro" id="IPR040171">
    <property type="entry name" value="USBP1-like"/>
</dbReference>
<organism evidence="1">
    <name type="scientific">Cyprideis torosa</name>
    <dbReference type="NCBI Taxonomy" id="163714"/>
    <lineage>
        <taxon>Eukaryota</taxon>
        <taxon>Metazoa</taxon>
        <taxon>Ecdysozoa</taxon>
        <taxon>Arthropoda</taxon>
        <taxon>Crustacea</taxon>
        <taxon>Oligostraca</taxon>
        <taxon>Ostracoda</taxon>
        <taxon>Podocopa</taxon>
        <taxon>Podocopida</taxon>
        <taxon>Cytherocopina</taxon>
        <taxon>Cytheroidea</taxon>
        <taxon>Cytherideidae</taxon>
        <taxon>Cyprideis</taxon>
    </lineage>
</organism>
<gene>
    <name evidence="1" type="ORF">CTOB1V02_LOCUS15904</name>
</gene>
<dbReference type="EMBL" id="OB695908">
    <property type="protein sequence ID" value="CAD7238089.1"/>
    <property type="molecule type" value="Genomic_DNA"/>
</dbReference>
<proteinExistence type="predicted"/>
<dbReference type="PANTHER" id="PTHR23347">
    <property type="entry name" value="COLORECTAL MUTANT CANCER PROTEIN MCC PROTEIN -RELATED"/>
    <property type="match status" value="1"/>
</dbReference>
<name>A0A7R8ZXH3_9CRUS</name>
<reference evidence="1" key="1">
    <citation type="submission" date="2020-11" db="EMBL/GenBank/DDBJ databases">
        <authorList>
            <person name="Tran Van P."/>
        </authorList>
    </citation>
    <scope>NUCLEOTIDE SEQUENCE</scope>
</reference>
<evidence type="ECO:0000313" key="1">
    <source>
        <dbReference type="EMBL" id="CAD7238089.1"/>
    </source>
</evidence>
<protein>
    <submittedName>
        <fullName evidence="1">Uncharacterized protein</fullName>
    </submittedName>
</protein>
<dbReference type="OrthoDB" id="6256369at2759"/>
<dbReference type="PANTHER" id="PTHR23347:SF6">
    <property type="entry name" value="FI17904P1"/>
    <property type="match status" value="1"/>
</dbReference>
<feature type="non-terminal residue" evidence="1">
    <location>
        <position position="120"/>
    </location>
</feature>
<dbReference type="AlphaFoldDB" id="A0A7R8ZXH3"/>
<accession>A0A7R8ZXH3</accession>